<evidence type="ECO:0000313" key="1">
    <source>
        <dbReference type="EMBL" id="KAI8038715.1"/>
    </source>
</evidence>
<dbReference type="EMBL" id="JAMKOV010000007">
    <property type="protein sequence ID" value="KAI8038715.1"/>
    <property type="molecule type" value="Genomic_DNA"/>
</dbReference>
<proteinExistence type="predicted"/>
<comment type="caution">
    <text evidence="1">The sequence shown here is derived from an EMBL/GenBank/DDBJ whole genome shotgun (WGS) entry which is preliminary data.</text>
</comment>
<name>A0A9P9YL61_9MUSC</name>
<evidence type="ECO:0000313" key="2">
    <source>
        <dbReference type="Proteomes" id="UP001059596"/>
    </source>
</evidence>
<accession>A0A9P9YL61</accession>
<protein>
    <submittedName>
        <fullName evidence="1">Uncharacterized protein</fullName>
    </submittedName>
</protein>
<sequence length="44" mass="4851">MCGGPASSNSNLLDFPDSKRMSLRGSIPMFRVCPLPFREAAKQH</sequence>
<dbReference type="Proteomes" id="UP001059596">
    <property type="component" value="Unassembled WGS sequence"/>
</dbReference>
<organism evidence="1 2">
    <name type="scientific">Drosophila gunungcola</name>
    <name type="common">fruit fly</name>
    <dbReference type="NCBI Taxonomy" id="103775"/>
    <lineage>
        <taxon>Eukaryota</taxon>
        <taxon>Metazoa</taxon>
        <taxon>Ecdysozoa</taxon>
        <taxon>Arthropoda</taxon>
        <taxon>Hexapoda</taxon>
        <taxon>Insecta</taxon>
        <taxon>Pterygota</taxon>
        <taxon>Neoptera</taxon>
        <taxon>Endopterygota</taxon>
        <taxon>Diptera</taxon>
        <taxon>Brachycera</taxon>
        <taxon>Muscomorpha</taxon>
        <taxon>Ephydroidea</taxon>
        <taxon>Drosophilidae</taxon>
        <taxon>Drosophila</taxon>
        <taxon>Sophophora</taxon>
    </lineage>
</organism>
<gene>
    <name evidence="1" type="ORF">M5D96_008623</name>
</gene>
<reference evidence="1" key="1">
    <citation type="journal article" date="2023" name="Genome Biol. Evol.">
        <title>Long-read-based Genome Assembly of Drosophila gunungcola Reveals Fewer Chemosensory Genes in Flower-breeding Species.</title>
        <authorList>
            <person name="Negi A."/>
            <person name="Liao B.Y."/>
            <person name="Yeh S.D."/>
        </authorList>
    </citation>
    <scope>NUCLEOTIDE SEQUENCE</scope>
    <source>
        <strain evidence="1">Sukarami</strain>
    </source>
</reference>
<keyword evidence="2" id="KW-1185">Reference proteome</keyword>
<dbReference type="AlphaFoldDB" id="A0A9P9YL61"/>